<dbReference type="GO" id="GO:0009279">
    <property type="term" value="C:cell outer membrane"/>
    <property type="evidence" value="ECO:0007669"/>
    <property type="project" value="UniProtKB-SubCell"/>
</dbReference>
<feature type="domain" description="TonB-dependent receptor plug" evidence="8">
    <location>
        <begin position="113"/>
        <end position="212"/>
    </location>
</feature>
<dbReference type="Gene3D" id="2.170.130.10">
    <property type="entry name" value="TonB-dependent receptor, plug domain"/>
    <property type="match status" value="1"/>
</dbReference>
<evidence type="ECO:0000256" key="3">
    <source>
        <dbReference type="ARBA" id="ARBA00023237"/>
    </source>
</evidence>
<dbReference type="NCBIfam" id="TIGR01782">
    <property type="entry name" value="TonB-Xanth-Caul"/>
    <property type="match status" value="1"/>
</dbReference>
<feature type="chain" id="PRO_5003713363" description="TonB-dependent receptor" evidence="6">
    <location>
        <begin position="40"/>
        <end position="985"/>
    </location>
</feature>
<name>I8HXB9_9GAMM</name>
<comment type="subcellular location">
    <subcellularLocation>
        <location evidence="1 4">Cell outer membrane</location>
    </subcellularLocation>
</comment>
<protein>
    <recommendedName>
        <fullName evidence="11">TonB-dependent receptor</fullName>
    </recommendedName>
</protein>
<dbReference type="PANTHER" id="PTHR40980:SF3">
    <property type="entry name" value="TONB-DEPENDENT RECEPTOR-LIKE BETA-BARREL DOMAIN-CONTAINING PROTEIN"/>
    <property type="match status" value="1"/>
</dbReference>
<dbReference type="SUPFAM" id="SSF56935">
    <property type="entry name" value="Porins"/>
    <property type="match status" value="1"/>
</dbReference>
<reference evidence="9 10" key="1">
    <citation type="journal article" date="2012" name="J. Bacteriol.">
        <title>Genome Sequence of n-Alkane-Degrading Hydrocarboniphaga effusa Strain AP103T (ATCC BAA-332T).</title>
        <authorList>
            <person name="Chang H.K."/>
            <person name="Zylstra G.J."/>
            <person name="Chae J.C."/>
        </authorList>
    </citation>
    <scope>NUCLEOTIDE SEQUENCE [LARGE SCALE GENOMIC DNA]</scope>
    <source>
        <strain evidence="9 10">AP103</strain>
    </source>
</reference>
<comment type="similarity">
    <text evidence="4">Belongs to the TonB-dependent receptor family.</text>
</comment>
<dbReference type="RefSeq" id="WP_007187371.1">
    <property type="nucleotide sequence ID" value="NZ_AKGD01000004.1"/>
</dbReference>
<dbReference type="OrthoDB" id="8727862at2"/>
<keyword evidence="3" id="KW-0998">Cell outer membrane</keyword>
<dbReference type="InterPro" id="IPR010104">
    <property type="entry name" value="TonB_rcpt_bac"/>
</dbReference>
<dbReference type="Gene3D" id="2.40.170.20">
    <property type="entry name" value="TonB-dependent receptor, beta-barrel domain"/>
    <property type="match status" value="1"/>
</dbReference>
<dbReference type="STRING" id="1172194.WQQ_44360"/>
<keyword evidence="6" id="KW-0732">Signal</keyword>
<dbReference type="InterPro" id="IPR037066">
    <property type="entry name" value="Plug_dom_sf"/>
</dbReference>
<evidence type="ECO:0000256" key="6">
    <source>
        <dbReference type="SAM" id="SignalP"/>
    </source>
</evidence>
<accession>I8HXB9</accession>
<keyword evidence="10" id="KW-1185">Reference proteome</keyword>
<evidence type="ECO:0000313" key="10">
    <source>
        <dbReference type="Proteomes" id="UP000003704"/>
    </source>
</evidence>
<dbReference type="PATRIC" id="fig|1172194.4.peg.4301"/>
<evidence type="ECO:0000256" key="2">
    <source>
        <dbReference type="ARBA" id="ARBA00023136"/>
    </source>
</evidence>
<keyword evidence="2 4" id="KW-0472">Membrane</keyword>
<dbReference type="Proteomes" id="UP000003704">
    <property type="component" value="Unassembled WGS sequence"/>
</dbReference>
<feature type="signal peptide" evidence="6">
    <location>
        <begin position="1"/>
        <end position="39"/>
    </location>
</feature>
<evidence type="ECO:0000256" key="4">
    <source>
        <dbReference type="RuleBase" id="RU003357"/>
    </source>
</evidence>
<evidence type="ECO:0000259" key="7">
    <source>
        <dbReference type="Pfam" id="PF00593"/>
    </source>
</evidence>
<dbReference type="Pfam" id="PF07715">
    <property type="entry name" value="Plug"/>
    <property type="match status" value="1"/>
</dbReference>
<evidence type="ECO:0000256" key="1">
    <source>
        <dbReference type="ARBA" id="ARBA00004442"/>
    </source>
</evidence>
<organism evidence="9 10">
    <name type="scientific">Hydrocarboniphaga effusa AP103</name>
    <dbReference type="NCBI Taxonomy" id="1172194"/>
    <lineage>
        <taxon>Bacteria</taxon>
        <taxon>Pseudomonadati</taxon>
        <taxon>Pseudomonadota</taxon>
        <taxon>Gammaproteobacteria</taxon>
        <taxon>Nevskiales</taxon>
        <taxon>Nevskiaceae</taxon>
        <taxon>Hydrocarboniphaga</taxon>
    </lineage>
</organism>
<comment type="caution">
    <text evidence="9">The sequence shown here is derived from an EMBL/GenBank/DDBJ whole genome shotgun (WGS) entry which is preliminary data.</text>
</comment>
<dbReference type="PANTHER" id="PTHR40980">
    <property type="entry name" value="PLUG DOMAIN-CONTAINING PROTEIN"/>
    <property type="match status" value="1"/>
</dbReference>
<dbReference type="AlphaFoldDB" id="I8HXB9"/>
<feature type="compositionally biased region" description="Low complexity" evidence="5">
    <location>
        <begin position="45"/>
        <end position="64"/>
    </location>
</feature>
<dbReference type="InterPro" id="IPR000531">
    <property type="entry name" value="Beta-barrel_TonB"/>
</dbReference>
<evidence type="ECO:0000256" key="5">
    <source>
        <dbReference type="SAM" id="MobiDB-lite"/>
    </source>
</evidence>
<dbReference type="Pfam" id="PF00593">
    <property type="entry name" value="TonB_dep_Rec_b-barrel"/>
    <property type="match status" value="1"/>
</dbReference>
<sequence>MSCPGHHGRPGASSAQVKSVATASAAALLLSLLPRHALAQLEAPTPQAQPAPAATPAAEPSLEADSQAQPSDESATEAPVEAAQQILRAGDDGIAEVVVTGIRGSLGRAMDIKRENKQLVDAIVAVDIGKFPDNNTVEALQRVTGIQVGGRDSGEANNVTIRGLNDISTTLNGRQVFTATDRSIALADIPASLLGGVNVYKTRSPDMIEGGVAGQIDVRTQRPFDFDGSKLVLSARGIHSEEGDTTDPTVSALLSDRWNTGIGEVGALLNVSYQRLRFRDQTTWAGSLDPYDAATGERIPEFNNDGTRIINRGTALSTTPGSTIDVDGTPTEYLLLRDAMGGFDKYGERERPAGNIALQWAPNEKSKYLLEAFYFGLRGKDANSQLFAFTNGDRYQDFDTYDGTNVVSRNYLDAPNIYTNVNASKPKTDNYMYALGGEWQLAETFTLKSETIYQTTKYTQLSQGMNLDGTRYRADVAFNADGKGTPSLEFLDDPATEGIDESDLSDPNQWRYTWYYDSITKNKGDAWTWTADGDWRVDYGVLEKIRFGVRYDRHDAKSRIGNQQANCEAIAGCDTSLASNPDRYETTPGNFFSGEATYPSQWLTGDYRYLLANVAASRAMYGFTGAPAFDPANYFDIRENTYAGYVMGDFDVQTDIGGFDGQAGVRVIRAESDLGYNTLQQDWEPSELKTSRTDALPSAVIRYKPRPDVIARLAYGKTIGRPGFAQLNPAMVLNPATSTGATFGYAASGNPDLDPVEAQTLDLSLEWYFSKSSSIFGTLFWRDVDGFITNVNRSIQVSDRTPELNGNYVLTTPENAGKGKLNGAELGFQWFPDRLPNVLKGFGVQANYTWIDSESRDPVYGNPDDTTEVTGTRNSRVAGVSDWAYSVTLAYERYGVSSRLSWVDRGKFLTGYNYCCSMPSETYSSGEASMDLQLAYDINPNFSVTFDATNLTNEIYRTYYGDSRLFNQDSQLYSRTFALGLRYRL</sequence>
<evidence type="ECO:0000313" key="9">
    <source>
        <dbReference type="EMBL" id="EIT68001.1"/>
    </source>
</evidence>
<dbReference type="EMBL" id="AKGD01000004">
    <property type="protein sequence ID" value="EIT68001.1"/>
    <property type="molecule type" value="Genomic_DNA"/>
</dbReference>
<dbReference type="InterPro" id="IPR012910">
    <property type="entry name" value="Plug_dom"/>
</dbReference>
<gene>
    <name evidence="9" type="ORF">WQQ_44360</name>
</gene>
<feature type="domain" description="TonB-dependent receptor-like beta-barrel" evidence="7">
    <location>
        <begin position="486"/>
        <end position="951"/>
    </location>
</feature>
<feature type="region of interest" description="Disordered" evidence="5">
    <location>
        <begin position="45"/>
        <end position="78"/>
    </location>
</feature>
<evidence type="ECO:0008006" key="11">
    <source>
        <dbReference type="Google" id="ProtNLM"/>
    </source>
</evidence>
<evidence type="ECO:0000259" key="8">
    <source>
        <dbReference type="Pfam" id="PF07715"/>
    </source>
</evidence>
<dbReference type="InterPro" id="IPR036942">
    <property type="entry name" value="Beta-barrel_TonB_sf"/>
</dbReference>
<proteinExistence type="inferred from homology"/>
<keyword evidence="4" id="KW-0798">TonB box</keyword>